<dbReference type="InterPro" id="IPR001763">
    <property type="entry name" value="Rhodanese-like_dom"/>
</dbReference>
<name>A0A2D3V9K1_9PEZI</name>
<dbReference type="SUPFAM" id="SSF52821">
    <property type="entry name" value="Rhodanese/Cell cycle control phosphatase"/>
    <property type="match status" value="1"/>
</dbReference>
<dbReference type="OrthoDB" id="102559at2759"/>
<dbReference type="InterPro" id="IPR036873">
    <property type="entry name" value="Rhodanese-like_dom_sf"/>
</dbReference>
<feature type="domain" description="Rhodanese" evidence="1">
    <location>
        <begin position="24"/>
        <end position="129"/>
    </location>
</feature>
<dbReference type="GeneID" id="35600318"/>
<dbReference type="Proteomes" id="UP000225277">
    <property type="component" value="Unassembled WGS sequence"/>
</dbReference>
<dbReference type="AlphaFoldDB" id="A0A2D3V9K1"/>
<sequence length="142" mass="16342">MSMCTLPNLPRMSREKLAELIRAKTPGVVVVDVRDNDYIGGHIKGCKHVPVNEHDYRMPELIRTMKDQDTVVFHCALSQQRGPSSALKYLRQRDLANGENAEEQASKQTVYVLEGGFSKWQEVYGEDKELTEGYQKDLWQDW</sequence>
<dbReference type="PANTHER" id="PTHR10828:SF38">
    <property type="entry name" value="ARSENICAL-RESISTANCE PROTEIN 2-RELATED"/>
    <property type="match status" value="1"/>
</dbReference>
<proteinExistence type="predicted"/>
<evidence type="ECO:0000313" key="2">
    <source>
        <dbReference type="EMBL" id="CZT19304.1"/>
    </source>
</evidence>
<dbReference type="PROSITE" id="PS50206">
    <property type="entry name" value="RHODANESE_3"/>
    <property type="match status" value="1"/>
</dbReference>
<dbReference type="EMBL" id="FJUY01000007">
    <property type="protein sequence ID" value="CZT19304.1"/>
    <property type="molecule type" value="Genomic_DNA"/>
</dbReference>
<organism evidence="2 3">
    <name type="scientific">Ramularia collo-cygni</name>
    <dbReference type="NCBI Taxonomy" id="112498"/>
    <lineage>
        <taxon>Eukaryota</taxon>
        <taxon>Fungi</taxon>
        <taxon>Dikarya</taxon>
        <taxon>Ascomycota</taxon>
        <taxon>Pezizomycotina</taxon>
        <taxon>Dothideomycetes</taxon>
        <taxon>Dothideomycetidae</taxon>
        <taxon>Mycosphaerellales</taxon>
        <taxon>Mycosphaerellaceae</taxon>
        <taxon>Ramularia</taxon>
    </lineage>
</organism>
<dbReference type="GO" id="GO:0005634">
    <property type="term" value="C:nucleus"/>
    <property type="evidence" value="ECO:0007669"/>
    <property type="project" value="TreeGrafter"/>
</dbReference>
<reference evidence="2 3" key="1">
    <citation type="submission" date="2016-03" db="EMBL/GenBank/DDBJ databases">
        <authorList>
            <person name="Ploux O."/>
        </authorList>
    </citation>
    <scope>NUCLEOTIDE SEQUENCE [LARGE SCALE GENOMIC DNA]</scope>
    <source>
        <strain evidence="2 3">URUG2</strain>
    </source>
</reference>
<accession>A0A2D3V9K1</accession>
<dbReference type="Gene3D" id="3.40.250.10">
    <property type="entry name" value="Rhodanese-like domain"/>
    <property type="match status" value="1"/>
</dbReference>
<evidence type="ECO:0000259" key="1">
    <source>
        <dbReference type="PROSITE" id="PS50206"/>
    </source>
</evidence>
<keyword evidence="3" id="KW-1185">Reference proteome</keyword>
<dbReference type="STRING" id="112498.A0A2D3V9K1"/>
<evidence type="ECO:0000313" key="3">
    <source>
        <dbReference type="Proteomes" id="UP000225277"/>
    </source>
</evidence>
<dbReference type="SMART" id="SM00450">
    <property type="entry name" value="RHOD"/>
    <property type="match status" value="1"/>
</dbReference>
<protein>
    <recommendedName>
        <fullName evidence="1">Rhodanese domain-containing protein</fullName>
    </recommendedName>
</protein>
<gene>
    <name evidence="2" type="ORF">RCC_05152</name>
</gene>
<dbReference type="GO" id="GO:0004725">
    <property type="term" value="F:protein tyrosine phosphatase activity"/>
    <property type="evidence" value="ECO:0007669"/>
    <property type="project" value="TreeGrafter"/>
</dbReference>
<dbReference type="RefSeq" id="XP_023626194.1">
    <property type="nucleotide sequence ID" value="XM_023770426.1"/>
</dbReference>
<dbReference type="Pfam" id="PF00581">
    <property type="entry name" value="Rhodanese"/>
    <property type="match status" value="1"/>
</dbReference>
<dbReference type="GO" id="GO:0005737">
    <property type="term" value="C:cytoplasm"/>
    <property type="evidence" value="ECO:0007669"/>
    <property type="project" value="TreeGrafter"/>
</dbReference>
<dbReference type="PANTHER" id="PTHR10828">
    <property type="entry name" value="M-PHASE INDUCER PHOSPHATASE DUAL SPECIFICITY PHOSPHATASE CDC25"/>
    <property type="match status" value="1"/>
</dbReference>